<dbReference type="SMART" id="SM00248">
    <property type="entry name" value="ANK"/>
    <property type="match status" value="2"/>
</dbReference>
<dbReference type="AlphaFoldDB" id="G2RA43"/>
<keyword evidence="2 3" id="KW-0040">ANK repeat</keyword>
<evidence type="ECO:0000256" key="3">
    <source>
        <dbReference type="PROSITE-ProRule" id="PRU00023"/>
    </source>
</evidence>
<protein>
    <submittedName>
        <fullName evidence="4">Uncharacterized protein</fullName>
    </submittedName>
</protein>
<evidence type="ECO:0000313" key="5">
    <source>
        <dbReference type="Proteomes" id="UP000008181"/>
    </source>
</evidence>
<reference evidence="4 5" key="1">
    <citation type="journal article" date="2011" name="Nat. Biotechnol.">
        <title>Comparative genomic analysis of the thermophilic biomass-degrading fungi Myceliophthora thermophila and Thielavia terrestris.</title>
        <authorList>
            <person name="Berka R.M."/>
            <person name="Grigoriev I.V."/>
            <person name="Otillar R."/>
            <person name="Salamov A."/>
            <person name="Grimwood J."/>
            <person name="Reid I."/>
            <person name="Ishmael N."/>
            <person name="John T."/>
            <person name="Darmond C."/>
            <person name="Moisan M.-C."/>
            <person name="Henrissat B."/>
            <person name="Coutinho P.M."/>
            <person name="Lombard V."/>
            <person name="Natvig D.O."/>
            <person name="Lindquist E."/>
            <person name="Schmutz J."/>
            <person name="Lucas S."/>
            <person name="Harris P."/>
            <person name="Powlowski J."/>
            <person name="Bellemare A."/>
            <person name="Taylor D."/>
            <person name="Butler G."/>
            <person name="de Vries R.P."/>
            <person name="Allijn I.E."/>
            <person name="van den Brink J."/>
            <person name="Ushinsky S."/>
            <person name="Storms R."/>
            <person name="Powell A.J."/>
            <person name="Paulsen I.T."/>
            <person name="Elbourne L.D.H."/>
            <person name="Baker S.E."/>
            <person name="Magnuson J."/>
            <person name="LaBoissiere S."/>
            <person name="Clutterbuck A.J."/>
            <person name="Martinez D."/>
            <person name="Wogulis M."/>
            <person name="de Leon A.L."/>
            <person name="Rey M.W."/>
            <person name="Tsang A."/>
        </authorList>
    </citation>
    <scope>NUCLEOTIDE SEQUENCE [LARGE SCALE GENOMIC DNA]</scope>
    <source>
        <strain evidence="5">ATCC 38088 / NRRL 8126</strain>
    </source>
</reference>
<dbReference type="PANTHER" id="PTHR24173:SF74">
    <property type="entry name" value="ANKYRIN REPEAT DOMAIN-CONTAINING PROTEIN 16"/>
    <property type="match status" value="1"/>
</dbReference>
<dbReference type="Pfam" id="PF12796">
    <property type="entry name" value="Ank_2"/>
    <property type="match status" value="1"/>
</dbReference>
<sequence length="190" mass="21428">MSVMDLSPNDGLKLLGLTNLHVAVIRGENREVANILAQGNKKEVIESRDWEGTTPLMTAVLTGRLGIARMLLRNGASSEAKDRKGNKALQYARSSFFKEKLVIYKRLGLPPVSRKQEKKQLSIAKILRFPRALESWCVPSLLFPFSPQSRTGCILTPLVMQPPWRPSQILRRHLLQGRPELERPEPELAI</sequence>
<dbReference type="PROSITE" id="PS50088">
    <property type="entry name" value="ANK_REPEAT"/>
    <property type="match status" value="1"/>
</dbReference>
<evidence type="ECO:0000313" key="4">
    <source>
        <dbReference type="EMBL" id="AEO69631.1"/>
    </source>
</evidence>
<proteinExistence type="predicted"/>
<dbReference type="eggNOG" id="ENOG502RJK4">
    <property type="taxonomic scope" value="Eukaryota"/>
</dbReference>
<accession>G2RA43</accession>
<dbReference type="Gene3D" id="1.25.40.20">
    <property type="entry name" value="Ankyrin repeat-containing domain"/>
    <property type="match status" value="1"/>
</dbReference>
<organism evidence="4 5">
    <name type="scientific">Thermothielavioides terrestris (strain ATCC 38088 / NRRL 8126)</name>
    <name type="common">Thielavia terrestris</name>
    <dbReference type="NCBI Taxonomy" id="578455"/>
    <lineage>
        <taxon>Eukaryota</taxon>
        <taxon>Fungi</taxon>
        <taxon>Dikarya</taxon>
        <taxon>Ascomycota</taxon>
        <taxon>Pezizomycotina</taxon>
        <taxon>Sordariomycetes</taxon>
        <taxon>Sordariomycetidae</taxon>
        <taxon>Sordariales</taxon>
        <taxon>Chaetomiaceae</taxon>
        <taxon>Thermothielavioides</taxon>
        <taxon>Thermothielavioides terrestris</taxon>
    </lineage>
</organism>
<dbReference type="InterPro" id="IPR002110">
    <property type="entry name" value="Ankyrin_rpt"/>
</dbReference>
<dbReference type="EMBL" id="CP003012">
    <property type="protein sequence ID" value="AEO69631.1"/>
    <property type="molecule type" value="Genomic_DNA"/>
</dbReference>
<dbReference type="HOGENOM" id="CLU_1428908_0_0_1"/>
<keyword evidence="1" id="KW-0677">Repeat</keyword>
<feature type="repeat" description="ANK" evidence="3">
    <location>
        <begin position="51"/>
        <end position="83"/>
    </location>
</feature>
<gene>
    <name evidence="4" type="ORF">THITE_2120296</name>
</gene>
<evidence type="ECO:0000256" key="1">
    <source>
        <dbReference type="ARBA" id="ARBA00022737"/>
    </source>
</evidence>
<dbReference type="RefSeq" id="XP_003655967.1">
    <property type="nucleotide sequence ID" value="XM_003655919.1"/>
</dbReference>
<dbReference type="SUPFAM" id="SSF48403">
    <property type="entry name" value="Ankyrin repeat"/>
    <property type="match status" value="1"/>
</dbReference>
<name>G2RA43_THETT</name>
<dbReference type="Proteomes" id="UP000008181">
    <property type="component" value="Chromosome 4"/>
</dbReference>
<dbReference type="STRING" id="578455.G2RA43"/>
<evidence type="ECO:0000256" key="2">
    <source>
        <dbReference type="ARBA" id="ARBA00023043"/>
    </source>
</evidence>
<dbReference type="PANTHER" id="PTHR24173">
    <property type="entry name" value="ANKYRIN REPEAT CONTAINING"/>
    <property type="match status" value="1"/>
</dbReference>
<dbReference type="PROSITE" id="PS50297">
    <property type="entry name" value="ANK_REP_REGION"/>
    <property type="match status" value="1"/>
</dbReference>
<keyword evidence="5" id="KW-1185">Reference proteome</keyword>
<dbReference type="InterPro" id="IPR036770">
    <property type="entry name" value="Ankyrin_rpt-contain_sf"/>
</dbReference>
<dbReference type="KEGG" id="ttt:THITE_2120296"/>
<dbReference type="OrthoDB" id="5239412at2759"/>
<dbReference type="GeneID" id="11524543"/>